<sequence>MSTVGSRARARMINRAVLERNSTSTSNAYGHKEAPSFSTLGDPIPCRIWTRARGDNRREINDTRKFAMEEKLFCSMPVGTDVTELDQVTEIQDRLGVVLYPGPFRIDTLRFRNTHLTLELRKIKSSASGA</sequence>
<name>A0A0F9QQ01_9ZZZZ</name>
<reference evidence="1" key="1">
    <citation type="journal article" date="2015" name="Nature">
        <title>Complex archaea that bridge the gap between prokaryotes and eukaryotes.</title>
        <authorList>
            <person name="Spang A."/>
            <person name="Saw J.H."/>
            <person name="Jorgensen S.L."/>
            <person name="Zaremba-Niedzwiedzka K."/>
            <person name="Martijn J."/>
            <person name="Lind A.E."/>
            <person name="van Eijk R."/>
            <person name="Schleper C."/>
            <person name="Guy L."/>
            <person name="Ettema T.J."/>
        </authorList>
    </citation>
    <scope>NUCLEOTIDE SEQUENCE</scope>
</reference>
<dbReference type="EMBL" id="LAZR01001783">
    <property type="protein sequence ID" value="KKN39097.1"/>
    <property type="molecule type" value="Genomic_DNA"/>
</dbReference>
<gene>
    <name evidence="1" type="ORF">LCGC14_0746930</name>
</gene>
<comment type="caution">
    <text evidence="1">The sequence shown here is derived from an EMBL/GenBank/DDBJ whole genome shotgun (WGS) entry which is preliminary data.</text>
</comment>
<proteinExistence type="predicted"/>
<accession>A0A0F9QQ01</accession>
<organism evidence="1">
    <name type="scientific">marine sediment metagenome</name>
    <dbReference type="NCBI Taxonomy" id="412755"/>
    <lineage>
        <taxon>unclassified sequences</taxon>
        <taxon>metagenomes</taxon>
        <taxon>ecological metagenomes</taxon>
    </lineage>
</organism>
<protein>
    <submittedName>
        <fullName evidence="1">Uncharacterized protein</fullName>
    </submittedName>
</protein>
<evidence type="ECO:0000313" key="1">
    <source>
        <dbReference type="EMBL" id="KKN39097.1"/>
    </source>
</evidence>
<dbReference type="AlphaFoldDB" id="A0A0F9QQ01"/>